<feature type="domain" description="Transferrin-binding protein B C-lobe/N-lobe beta-barrel" evidence="2">
    <location>
        <begin position="136"/>
        <end position="265"/>
    </location>
</feature>
<keyword evidence="1" id="KW-0732">Signal</keyword>
<sequence length="271" mass="27016">MKAKAIRARAMMGTIFLCAGCGGSAGVSDNSGTLAAAFADLASTQTDQLRSISFDATARTIQTLDGEIDRSADTASVAGQTGSINEERTEIAITSGGVVTLLPEDDRFAVRFTADPATGNRLIGIAGAVAPVSALPSGTVTYNGDARLSVQSGTDLYTLAGDVTVTGDFGGGSVDTTIENLFGTVTNGISNSVAVTDVADIQITGSVLNGSSFSGGAPTVTSSEFSVGPTASVAFEGAIFGPSATEAGGAMIIDDTADGAVVIFGDFLAEQ</sequence>
<dbReference type="AlphaFoldDB" id="A0AAN0M7R1"/>
<dbReference type="SUPFAM" id="SSF56925">
    <property type="entry name" value="OMPA-like"/>
    <property type="match status" value="1"/>
</dbReference>
<protein>
    <submittedName>
        <fullName evidence="3">Transferrin-binding protein-like solute binding protein</fullName>
    </submittedName>
</protein>
<proteinExistence type="predicted"/>
<evidence type="ECO:0000256" key="1">
    <source>
        <dbReference type="SAM" id="SignalP"/>
    </source>
</evidence>
<dbReference type="InterPro" id="IPR001677">
    <property type="entry name" value="TbpB_B_D"/>
</dbReference>
<dbReference type="EMBL" id="CP151767">
    <property type="protein sequence ID" value="WZU66148.1"/>
    <property type="molecule type" value="Genomic_DNA"/>
</dbReference>
<reference evidence="4" key="1">
    <citation type="submission" date="2024-04" db="EMBL/GenBank/DDBJ databases">
        <title>Phylogenomic analyses of a clade within the roseobacter group suggest taxonomic reassignments of species of the genera Aestuariivita, Citreicella, Loktanella, Nautella, Pelagibaca, Ruegeria, Thalassobius, Thiobacimonas and Tropicibacter, and the proposal o.</title>
        <authorList>
            <person name="Jeon C.O."/>
        </authorList>
    </citation>
    <scope>NUCLEOTIDE SEQUENCE [LARGE SCALE GENOMIC DNA]</scope>
    <source>
        <strain evidence="4">SS1-5</strain>
    </source>
</reference>
<evidence type="ECO:0000259" key="2">
    <source>
        <dbReference type="Pfam" id="PF01298"/>
    </source>
</evidence>
<keyword evidence="4" id="KW-1185">Reference proteome</keyword>
<dbReference type="KEGG" id="yrh:AABB31_13800"/>
<accession>A0AAN0M7R1</accession>
<feature type="signal peptide" evidence="1">
    <location>
        <begin position="1"/>
        <end position="19"/>
    </location>
</feature>
<feature type="chain" id="PRO_5043016653" evidence="1">
    <location>
        <begin position="20"/>
        <end position="271"/>
    </location>
</feature>
<dbReference type="Proteomes" id="UP001470809">
    <property type="component" value="Chromosome"/>
</dbReference>
<dbReference type="Gene3D" id="2.40.160.90">
    <property type="match status" value="1"/>
</dbReference>
<name>A0AAN0M7R1_9RHOB</name>
<organism evidence="3 4">
    <name type="scientific">Yoonia rhodophyticola</name>
    <dbReference type="NCBI Taxonomy" id="3137370"/>
    <lineage>
        <taxon>Bacteria</taxon>
        <taxon>Pseudomonadati</taxon>
        <taxon>Pseudomonadota</taxon>
        <taxon>Alphaproteobacteria</taxon>
        <taxon>Rhodobacterales</taxon>
        <taxon>Paracoccaceae</taxon>
        <taxon>Yoonia</taxon>
    </lineage>
</organism>
<dbReference type="Pfam" id="PF01298">
    <property type="entry name" value="TbpB_B_D"/>
    <property type="match status" value="1"/>
</dbReference>
<dbReference type="InterPro" id="IPR011250">
    <property type="entry name" value="OMP/PagP_B-barrel"/>
</dbReference>
<gene>
    <name evidence="3" type="ORF">AABB31_13800</name>
</gene>
<evidence type="ECO:0000313" key="3">
    <source>
        <dbReference type="EMBL" id="WZU66148.1"/>
    </source>
</evidence>
<reference evidence="3 4" key="2">
    <citation type="submission" date="2024-08" db="EMBL/GenBank/DDBJ databases">
        <title>Phylogenomic analyses of a clade within the roseobacter group suggest taxonomic reassignments of species of the genera Aestuariivita, Citreicella, Loktanella, Nautella, Pelagibaca, Ruegeria, Thalassobius, Thiobacimonas and Tropicibacter, and the proposal o.</title>
        <authorList>
            <person name="Jeon C.O."/>
        </authorList>
    </citation>
    <scope>NUCLEOTIDE SEQUENCE [LARGE SCALE GENOMIC DNA]</scope>
    <source>
        <strain evidence="3 4">SS1-5</strain>
    </source>
</reference>
<dbReference type="RefSeq" id="WP_342075475.1">
    <property type="nucleotide sequence ID" value="NZ_CP151767.2"/>
</dbReference>
<evidence type="ECO:0000313" key="4">
    <source>
        <dbReference type="Proteomes" id="UP001470809"/>
    </source>
</evidence>